<evidence type="ECO:0000256" key="1">
    <source>
        <dbReference type="SAM" id="MobiDB-lite"/>
    </source>
</evidence>
<dbReference type="EMBL" id="ANJA01003254">
    <property type="protein sequence ID" value="ETO64772.1"/>
    <property type="molecule type" value="Genomic_DNA"/>
</dbReference>
<evidence type="ECO:0000313" key="3">
    <source>
        <dbReference type="Proteomes" id="UP000028582"/>
    </source>
</evidence>
<dbReference type="InterPro" id="IPR045167">
    <property type="entry name" value="Hobbit"/>
</dbReference>
<feature type="compositionally biased region" description="Basic and acidic residues" evidence="1">
    <location>
        <begin position="2587"/>
        <end position="2598"/>
    </location>
</feature>
<feature type="region of interest" description="Disordered" evidence="1">
    <location>
        <begin position="2370"/>
        <end position="2393"/>
    </location>
</feature>
<sequence>MGLQVALAGSILLLVAVFELWRLLVCSIFTLIVKAGLLRNIAVDPHTKISVMTATVKISLWPQLWNFLRAPKEEKLLVVMLSSIHLLVVKSTADLATTPQRREVSASPPFWQTLETSIGLNDIQHPIWNGVRVWFPRLMFLFRSVHAIELGVSSMSVDIVQKDEDVVTPMLNIKNGSVFVNAAFDTKSNELSCTVALSRTESVQVIIPGLNATTTLGRTEVNIRVPIYHNHEQLRALIPSAYSVIIDVIQVNLDLEHTIKAALCPKEQQCYGEPSEASYSTADSNSIDGLCLRQVLTLLRLAEIIPDNFRCEIRKLGVNAVDKVSKRSPGSLCALELNGLSLALSDDSTSNQELGTINKVISDHPVVIRRADLALRLLAVRLNEADNVNAAPPMVKLHGLKLNAEGTLSAGVTSGNISDELDENAVKQPSLSFSSTISGECHEVNVVVSKSLEPWITSSCIVYDNTVIAKGNSPPMQPVLEETYQIEEWSAMDYCDIELDVHFKLLKTEVTLLSLDRTCDVLPKGVPNISVVLGEISVYAHPFVSEDHLGVRAKADIQCSRLKASYFLSNDMVKCPFLSLDFVRVFIFPVETMMHSEVPAEVEMEAEWVEVKWAPEVLHAIGGALELGIFTMASFVHESRYPAPEKNETPPGVGWKASSSLRVPPMRQMKEVTHDSISPGEVIAFRCVAKRLCAIFPYVYSGQHRVDCVAVDTFTVSSEATTGRLRISIMDARAFPSQRPSDEVPVPSEKQSSYEQTHFRRKTFISRAPRSRTVSAISEAGVASAHNGTYFVADCFSLEENQVVGSSKTIIDLFVNGVQLEWDISTQLRIMELVRRITFSSWEMIYRARSAYALHCTPPDSIYNQSHGLNPPLDDINECLRYESLFADLVSASGDKLHRLHATNISVNARLCDEVGVWLSVGVFAGDDLPEVWLFEDISIKVNAFEMVTVGCVRVRHTVDCQKDYVFGEFEDMLRKRLLACKRSTTVLDQTLADGILVEINKLHLHTSRDFPLQSYAGAIQSHFNPFNDQLSSAASSYWRPQQELFYQFFLRTPVASHQPELWLRLEAVGFECLGNPLESWLERIYPVWIEELAEQELRAQVLDEHVATLKLTNEDLLGDASYKDMKTRLSEKNARLYIQKVKLAHETLDGDSGPLINVGAGHLEVDVSFEEDIADSWSSIKSLDEATEVLENEFMSVGRDLALFTPSCRLFMGIKMKTVVKDLAVRVRRFPTPLMACDGLSVEGTVFLTAYNSGCGNTDLMAAVRCFVNLSVEITCPVLYFNPGYLYALDELSELAMGFLPLAIPEVDRRFQTSLVDIVRRLLHGKIGVTVNNAGARLLCVATSFDSADYLEINVHRARLSYSCGSIDVEVSRVTAKIEPGSLSHIAELSHLKLQVWLKWGCRSDPMMHYLYPIEFISSENSNEQFILHLSAPSDENLSETNPLQVYQATKLLVFIKGTICPPDPENGDTNDGWSKRDMAARTAIVLYSKSVEWLIAFGRVYQKIPQYPLPRRRDNTGIKFTFPSTDILRILEGVTIEEFDLIGLDVALYASEKNLVGVRAFLDDKISCSGALLKSSHDVFADKNKEPSSSEVRRLSFNIEERIWIVHDVNVDARDIQVRVCTPESGSRGESLVSIKYVSLIVGGGTERMPTHDNGLMKLHSPPPMKRVTNAQPFNFSQSTSAVEVKERSKQSILEYFDIPHENPFSYRESDSDKEEEMDISEAADAENEVEECQSQVLDEFRRAGFLLGLLSKDVRVTITMLALESLVDIADTWVQVIVTSLPELFVDAAETAALLEKKEEATEEPGIVVEETDQSPKKFTSLAQDPKFSGICLQGGADAPVSPHTHRFEPTPYSNADSVRPVKRKSNLVVSQLERIRSKEEVSPPRPTDSKLVQAFIMVKFEDCQISIQDQLHKGSVLLALNSGTLQHAVSSDSSHERIDLNVDGFQVFTAPLDVDVKSHAVWLKALADGSYCPSSYGLLKQVIAPIPAQVTIWIDHEKNIIKSRVKLDIPAIEVQVNLASKSILEKLVATATELVNAKLAEKKSQDRSHLLHSYLREAPRRERSLHQLVALQKQLKWKIAALEWRQMCGWDYRRSERAMTATESTRNLLFEVETPPMSRRRNMSSASVSSVATNIGMVGSTTTTRYEDEQVTDELQQMTQQYEVLSELTRLMASEVQKQLKPSPLPNLDLEFTLDRASLTLSGENVDIIRAQVGSLSFKMQLFEDHSGKFALTLQDLSVNNLSPVTPYPDLLLPVYSRSWEGDDMFFRIDAEIAKPVRGTTVVQHFEINVHPIQVCITQEVIMQLVAFFSPPDTSSSTKDVQREEVRSQFLQVRTSSSSDGRVGSAIIKAVKVAGKAAAHPLSLGRTHRDEDLLPSGRKTKGSTLHNIPEDPSQWIAKLANLSESNELPLFNSSDEAEQHTDSAERDINDTKDRAKNSILFKRIRLGAVEVVLTFKNKKSNLGNSSTPHLHLAHASQPQALEDMRGFEVKTRALVYCDKTCSPMDLLLRIRRDIVLDVLSQVGRNFTNIGNFLRDQFDPSRWAAFDALAPLKSLSTTVSSLTAIGPSHTGAVVPLAIQTEASPDVKAKDSEETPRTSSFRPTELLYARRGSVSSDHYDADSSAPSTPTSADTHPKQVKAKRSLAKLFSRKKSSSSPLPSPLPDQ</sequence>
<dbReference type="PANTHER" id="PTHR15678">
    <property type="entry name" value="ANTIGEN MLAA-22-RELATED"/>
    <property type="match status" value="1"/>
</dbReference>
<accession>A0A080ZDR1</accession>
<evidence type="ECO:0000313" key="2">
    <source>
        <dbReference type="EMBL" id="ETO64772.1"/>
    </source>
</evidence>
<feature type="region of interest" description="Disordered" evidence="1">
    <location>
        <begin position="2586"/>
        <end position="2668"/>
    </location>
</feature>
<protein>
    <submittedName>
        <fullName evidence="2">Uncharacterized protein</fullName>
    </submittedName>
</protein>
<organism evidence="2 3">
    <name type="scientific">Phytophthora nicotianae P1976</name>
    <dbReference type="NCBI Taxonomy" id="1317066"/>
    <lineage>
        <taxon>Eukaryota</taxon>
        <taxon>Sar</taxon>
        <taxon>Stramenopiles</taxon>
        <taxon>Oomycota</taxon>
        <taxon>Peronosporomycetes</taxon>
        <taxon>Peronosporales</taxon>
        <taxon>Peronosporaceae</taxon>
        <taxon>Phytophthora</taxon>
    </lineage>
</organism>
<gene>
    <name evidence="2" type="ORF">F444_17822</name>
</gene>
<proteinExistence type="predicted"/>
<dbReference type="Proteomes" id="UP000028582">
    <property type="component" value="Unassembled WGS sequence"/>
</dbReference>
<name>A0A080ZDR1_PHYNI</name>
<dbReference type="PANTHER" id="PTHR15678:SF6">
    <property type="entry name" value="BRIDGE-LIKE LIPID TRANSFER PROTEIN FAMILY MEMBER 2"/>
    <property type="match status" value="1"/>
</dbReference>
<reference evidence="2 3" key="1">
    <citation type="submission" date="2013-11" db="EMBL/GenBank/DDBJ databases">
        <title>The Genome Sequence of Phytophthora parasitica P1976.</title>
        <authorList>
            <consortium name="The Broad Institute Genomics Platform"/>
            <person name="Russ C."/>
            <person name="Tyler B."/>
            <person name="Panabieres F."/>
            <person name="Shan W."/>
            <person name="Tripathy S."/>
            <person name="Grunwald N."/>
            <person name="Machado M."/>
            <person name="Johnson C.S."/>
            <person name="Walker B."/>
            <person name="Young S."/>
            <person name="Zeng Q."/>
            <person name="Gargeya S."/>
            <person name="Fitzgerald M."/>
            <person name="Haas B."/>
            <person name="Abouelleil A."/>
            <person name="Allen A.W."/>
            <person name="Alvarado L."/>
            <person name="Arachchi H.M."/>
            <person name="Berlin A.M."/>
            <person name="Chapman S.B."/>
            <person name="Gainer-Dewar J."/>
            <person name="Goldberg J."/>
            <person name="Griggs A."/>
            <person name="Gujja S."/>
            <person name="Hansen M."/>
            <person name="Howarth C."/>
            <person name="Imamovic A."/>
            <person name="Ireland A."/>
            <person name="Larimer J."/>
            <person name="McCowan C."/>
            <person name="Murphy C."/>
            <person name="Pearson M."/>
            <person name="Poon T.W."/>
            <person name="Priest M."/>
            <person name="Roberts A."/>
            <person name="Saif S."/>
            <person name="Shea T."/>
            <person name="Sisk P."/>
            <person name="Sykes S."/>
            <person name="Wortman J."/>
            <person name="Nusbaum C."/>
            <person name="Birren B."/>
        </authorList>
    </citation>
    <scope>NUCLEOTIDE SEQUENCE [LARGE SCALE GENOMIC DNA]</scope>
    <source>
        <strain evidence="2 3">P1976</strain>
    </source>
</reference>
<dbReference type="OrthoDB" id="1562405at2759"/>
<comment type="caution">
    <text evidence="2">The sequence shown here is derived from an EMBL/GenBank/DDBJ whole genome shotgun (WGS) entry which is preliminary data.</text>
</comment>
<dbReference type="Pfam" id="PF10344">
    <property type="entry name" value="Hobbit"/>
    <property type="match status" value="1"/>
</dbReference>
<feature type="compositionally biased region" description="Basic residues" evidence="1">
    <location>
        <begin position="2639"/>
        <end position="2656"/>
    </location>
</feature>
<feature type="compositionally biased region" description="Low complexity" evidence="1">
    <location>
        <begin position="2624"/>
        <end position="2635"/>
    </location>
</feature>